<evidence type="ECO:0000256" key="2">
    <source>
        <dbReference type="ARBA" id="ARBA00022748"/>
    </source>
</evidence>
<dbReference type="Proteomes" id="UP001250932">
    <property type="component" value="Unassembled WGS sequence"/>
</dbReference>
<name>A0ABU3K891_9BACT</name>
<dbReference type="InterPro" id="IPR000866">
    <property type="entry name" value="AhpC/TSA"/>
</dbReference>
<dbReference type="InterPro" id="IPR036249">
    <property type="entry name" value="Thioredoxin-like_sf"/>
</dbReference>
<dbReference type="Gene3D" id="3.40.30.10">
    <property type="entry name" value="Glutaredoxin"/>
    <property type="match status" value="1"/>
</dbReference>
<dbReference type="PANTHER" id="PTHR42852:SF6">
    <property type="entry name" value="THIOL:DISULFIDE INTERCHANGE PROTEIN DSBE"/>
    <property type="match status" value="1"/>
</dbReference>
<evidence type="ECO:0000256" key="3">
    <source>
        <dbReference type="ARBA" id="ARBA00023157"/>
    </source>
</evidence>
<evidence type="ECO:0000256" key="1">
    <source>
        <dbReference type="ARBA" id="ARBA00004196"/>
    </source>
</evidence>
<keyword evidence="4" id="KW-0676">Redox-active center</keyword>
<evidence type="ECO:0000313" key="6">
    <source>
        <dbReference type="EMBL" id="MDT7042579.1"/>
    </source>
</evidence>
<dbReference type="SUPFAM" id="SSF52833">
    <property type="entry name" value="Thioredoxin-like"/>
    <property type="match status" value="1"/>
</dbReference>
<feature type="domain" description="Thioredoxin" evidence="5">
    <location>
        <begin position="34"/>
        <end position="178"/>
    </location>
</feature>
<keyword evidence="7" id="KW-1185">Reference proteome</keyword>
<evidence type="ECO:0000259" key="5">
    <source>
        <dbReference type="PROSITE" id="PS51352"/>
    </source>
</evidence>
<dbReference type="PROSITE" id="PS51352">
    <property type="entry name" value="THIOREDOXIN_2"/>
    <property type="match status" value="1"/>
</dbReference>
<comment type="caution">
    <text evidence="6">The sequence shown here is derived from an EMBL/GenBank/DDBJ whole genome shotgun (WGS) entry which is preliminary data.</text>
</comment>
<dbReference type="RefSeq" id="WP_313833010.1">
    <property type="nucleotide sequence ID" value="NZ_JAQOUE010000001.1"/>
</dbReference>
<sequence>MTRTTQITILVVLLGLLSLFYQGLWGDPRHIPPVLVGTQAPVFEGPDVESDQHLSSEQFKGKVILVNFWASWCQECKVEHENLLRLYEEFKDHPEFVMLGINYQDELPKARAYLKQHGSSFPHVRDVKGALAIDFGVYGVPETFVIDQQGVIRHKWIGPIVGDVYTNLTKNILTPLLNGPNPTI</sequence>
<dbReference type="InterPro" id="IPR013766">
    <property type="entry name" value="Thioredoxin_domain"/>
</dbReference>
<proteinExistence type="predicted"/>
<dbReference type="PANTHER" id="PTHR42852">
    <property type="entry name" value="THIOL:DISULFIDE INTERCHANGE PROTEIN DSBE"/>
    <property type="match status" value="1"/>
</dbReference>
<evidence type="ECO:0000313" key="7">
    <source>
        <dbReference type="Proteomes" id="UP001250932"/>
    </source>
</evidence>
<dbReference type="EMBL" id="JAQOUE010000001">
    <property type="protein sequence ID" value="MDT7042579.1"/>
    <property type="molecule type" value="Genomic_DNA"/>
</dbReference>
<evidence type="ECO:0000256" key="4">
    <source>
        <dbReference type="ARBA" id="ARBA00023284"/>
    </source>
</evidence>
<accession>A0ABU3K891</accession>
<reference evidence="6 7" key="1">
    <citation type="journal article" date="2023" name="ISME J.">
        <title>Cultivation and genomic characterization of novel and ubiquitous marine nitrite-oxidizing bacteria from the Nitrospirales.</title>
        <authorList>
            <person name="Mueller A.J."/>
            <person name="Daebeler A."/>
            <person name="Herbold C.W."/>
            <person name="Kirkegaard R.H."/>
            <person name="Daims H."/>
        </authorList>
    </citation>
    <scope>NUCLEOTIDE SEQUENCE [LARGE SCALE GENOMIC DNA]</scope>
    <source>
        <strain evidence="6 7">EB</strain>
    </source>
</reference>
<dbReference type="Pfam" id="PF00578">
    <property type="entry name" value="AhpC-TSA"/>
    <property type="match status" value="1"/>
</dbReference>
<organism evidence="6 7">
    <name type="scientific">Candidatus Nitronereus thalassa</name>
    <dbReference type="NCBI Taxonomy" id="3020898"/>
    <lineage>
        <taxon>Bacteria</taxon>
        <taxon>Pseudomonadati</taxon>
        <taxon>Nitrospirota</taxon>
        <taxon>Nitrospiria</taxon>
        <taxon>Nitrospirales</taxon>
        <taxon>Nitrospiraceae</taxon>
        <taxon>Candidatus Nitronereus</taxon>
    </lineage>
</organism>
<dbReference type="InterPro" id="IPR050553">
    <property type="entry name" value="Thioredoxin_ResA/DsbE_sf"/>
</dbReference>
<keyword evidence="2" id="KW-0201">Cytochrome c-type biogenesis</keyword>
<protein>
    <submittedName>
        <fullName evidence="6">Redoxin domain-containing protein</fullName>
    </submittedName>
</protein>
<gene>
    <name evidence="6" type="ORF">PPG34_09450</name>
</gene>
<comment type="subcellular location">
    <subcellularLocation>
        <location evidence="1">Cell envelope</location>
    </subcellularLocation>
</comment>
<keyword evidence="3" id="KW-1015">Disulfide bond</keyword>